<proteinExistence type="predicted"/>
<protein>
    <submittedName>
        <fullName evidence="1">Uncharacterized protein</fullName>
    </submittedName>
</protein>
<gene>
    <name evidence="1" type="ORF">HPB47_026680</name>
</gene>
<dbReference type="Proteomes" id="UP000805193">
    <property type="component" value="Unassembled WGS sequence"/>
</dbReference>
<reference evidence="1 2" key="1">
    <citation type="journal article" date="2020" name="Cell">
        <title>Large-Scale Comparative Analyses of Tick Genomes Elucidate Their Genetic Diversity and Vector Capacities.</title>
        <authorList>
            <consortium name="Tick Genome and Microbiome Consortium (TIGMIC)"/>
            <person name="Jia N."/>
            <person name="Wang J."/>
            <person name="Shi W."/>
            <person name="Du L."/>
            <person name="Sun Y."/>
            <person name="Zhan W."/>
            <person name="Jiang J.F."/>
            <person name="Wang Q."/>
            <person name="Zhang B."/>
            <person name="Ji P."/>
            <person name="Bell-Sakyi L."/>
            <person name="Cui X.M."/>
            <person name="Yuan T.T."/>
            <person name="Jiang B.G."/>
            <person name="Yang W.F."/>
            <person name="Lam T.T."/>
            <person name="Chang Q.C."/>
            <person name="Ding S.J."/>
            <person name="Wang X.J."/>
            <person name="Zhu J.G."/>
            <person name="Ruan X.D."/>
            <person name="Zhao L."/>
            <person name="Wei J.T."/>
            <person name="Ye R.Z."/>
            <person name="Que T.C."/>
            <person name="Du C.H."/>
            <person name="Zhou Y.H."/>
            <person name="Cheng J.X."/>
            <person name="Dai P.F."/>
            <person name="Guo W.B."/>
            <person name="Han X.H."/>
            <person name="Huang E.J."/>
            <person name="Li L.F."/>
            <person name="Wei W."/>
            <person name="Gao Y.C."/>
            <person name="Liu J.Z."/>
            <person name="Shao H.Z."/>
            <person name="Wang X."/>
            <person name="Wang C.C."/>
            <person name="Yang T.C."/>
            <person name="Huo Q.B."/>
            <person name="Li W."/>
            <person name="Chen H.Y."/>
            <person name="Chen S.E."/>
            <person name="Zhou L.G."/>
            <person name="Ni X.B."/>
            <person name="Tian J.H."/>
            <person name="Sheng Y."/>
            <person name="Liu T."/>
            <person name="Pan Y.S."/>
            <person name="Xia L.Y."/>
            <person name="Li J."/>
            <person name="Zhao F."/>
            <person name="Cao W.C."/>
        </authorList>
    </citation>
    <scope>NUCLEOTIDE SEQUENCE [LARGE SCALE GENOMIC DNA]</scope>
    <source>
        <strain evidence="1">Iper-2018</strain>
    </source>
</reference>
<accession>A0AC60Q0F2</accession>
<sequence>MARNNQREQQIRVWQWNCREFGKKKGHLHLHIQNAEAKPDIIALQENRGLVSLANYKTHHQLDVVEKRDLLTATLVHRNITAIQHKIEGSKADYTLVEVIPSKKGERNLFILNL</sequence>
<organism evidence="1 2">
    <name type="scientific">Ixodes persulcatus</name>
    <name type="common">Taiga tick</name>
    <dbReference type="NCBI Taxonomy" id="34615"/>
    <lineage>
        <taxon>Eukaryota</taxon>
        <taxon>Metazoa</taxon>
        <taxon>Ecdysozoa</taxon>
        <taxon>Arthropoda</taxon>
        <taxon>Chelicerata</taxon>
        <taxon>Arachnida</taxon>
        <taxon>Acari</taxon>
        <taxon>Parasitiformes</taxon>
        <taxon>Ixodida</taxon>
        <taxon>Ixodoidea</taxon>
        <taxon>Ixodidae</taxon>
        <taxon>Ixodinae</taxon>
        <taxon>Ixodes</taxon>
    </lineage>
</organism>
<comment type="caution">
    <text evidence="1">The sequence shown here is derived from an EMBL/GenBank/DDBJ whole genome shotgun (WGS) entry which is preliminary data.</text>
</comment>
<keyword evidence="2" id="KW-1185">Reference proteome</keyword>
<name>A0AC60Q0F2_IXOPE</name>
<evidence type="ECO:0000313" key="2">
    <source>
        <dbReference type="Proteomes" id="UP000805193"/>
    </source>
</evidence>
<evidence type="ECO:0000313" key="1">
    <source>
        <dbReference type="EMBL" id="KAG0426190.1"/>
    </source>
</evidence>
<dbReference type="EMBL" id="JABSTQ010009747">
    <property type="protein sequence ID" value="KAG0426190.1"/>
    <property type="molecule type" value="Genomic_DNA"/>
</dbReference>